<evidence type="ECO:0000256" key="1">
    <source>
        <dbReference type="SAM" id="Phobius"/>
    </source>
</evidence>
<keyword evidence="1" id="KW-0472">Membrane</keyword>
<dbReference type="EMBL" id="CAJGYM010000029">
    <property type="protein sequence ID" value="CAD6192654.1"/>
    <property type="molecule type" value="Genomic_DNA"/>
</dbReference>
<organism evidence="2 3">
    <name type="scientific">Caenorhabditis auriculariae</name>
    <dbReference type="NCBI Taxonomy" id="2777116"/>
    <lineage>
        <taxon>Eukaryota</taxon>
        <taxon>Metazoa</taxon>
        <taxon>Ecdysozoa</taxon>
        <taxon>Nematoda</taxon>
        <taxon>Chromadorea</taxon>
        <taxon>Rhabditida</taxon>
        <taxon>Rhabditina</taxon>
        <taxon>Rhabditomorpha</taxon>
        <taxon>Rhabditoidea</taxon>
        <taxon>Rhabditidae</taxon>
        <taxon>Peloderinae</taxon>
        <taxon>Caenorhabditis</taxon>
    </lineage>
</organism>
<dbReference type="InterPro" id="IPR019424">
    <property type="entry name" value="7TM_GPCR_Srsx"/>
</dbReference>
<dbReference type="Pfam" id="PF10320">
    <property type="entry name" value="7TM_GPCR_Srsx"/>
    <property type="match status" value="1"/>
</dbReference>
<evidence type="ECO:0000313" key="3">
    <source>
        <dbReference type="Proteomes" id="UP000835052"/>
    </source>
</evidence>
<proteinExistence type="predicted"/>
<gene>
    <name evidence="2" type="ORF">CAUJ_LOCUS8573</name>
</gene>
<comment type="caution">
    <text evidence="2">The sequence shown here is derived from an EMBL/GenBank/DDBJ whole genome shotgun (WGS) entry which is preliminary data.</text>
</comment>
<sequence>MFVLSWYICILGLNILIVLGFTGDTLLFLQSKLVLFALLTYSQPFYVLLWRSKDYRKAFLKLWFPNLVPVDRTLVVSGRQSKISTF</sequence>
<dbReference type="OrthoDB" id="5873055at2759"/>
<dbReference type="AlphaFoldDB" id="A0A8S1HB29"/>
<evidence type="ECO:0000313" key="2">
    <source>
        <dbReference type="EMBL" id="CAD6192654.1"/>
    </source>
</evidence>
<dbReference type="Proteomes" id="UP000835052">
    <property type="component" value="Unassembled WGS sequence"/>
</dbReference>
<keyword evidence="3" id="KW-1185">Reference proteome</keyword>
<reference evidence="2" key="1">
    <citation type="submission" date="2020-10" db="EMBL/GenBank/DDBJ databases">
        <authorList>
            <person name="Kikuchi T."/>
        </authorList>
    </citation>
    <scope>NUCLEOTIDE SEQUENCE</scope>
    <source>
        <strain evidence="2">NKZ352</strain>
    </source>
</reference>
<feature type="transmembrane region" description="Helical" evidence="1">
    <location>
        <begin position="7"/>
        <end position="27"/>
    </location>
</feature>
<protein>
    <submittedName>
        <fullName evidence="2">Uncharacterized protein</fullName>
    </submittedName>
</protein>
<accession>A0A8S1HB29</accession>
<keyword evidence="1" id="KW-0812">Transmembrane</keyword>
<name>A0A8S1HB29_9PELO</name>
<feature type="transmembrane region" description="Helical" evidence="1">
    <location>
        <begin position="33"/>
        <end position="50"/>
    </location>
</feature>
<keyword evidence="1" id="KW-1133">Transmembrane helix</keyword>